<comment type="similarity">
    <text evidence="1">Belongs to the carbon-nitrogen hydrolase superfamily. NIT1/NIT2 family.</text>
</comment>
<dbReference type="GO" id="GO:0016746">
    <property type="term" value="F:acyltransferase activity"/>
    <property type="evidence" value="ECO:0007669"/>
    <property type="project" value="UniProtKB-KW"/>
</dbReference>
<dbReference type="PaxDb" id="522772-Dacet_1000"/>
<evidence type="ECO:0000313" key="4">
    <source>
        <dbReference type="Proteomes" id="UP000002012"/>
    </source>
</evidence>
<dbReference type="PANTHER" id="PTHR23088">
    <property type="entry name" value="NITRILASE-RELATED"/>
    <property type="match status" value="1"/>
</dbReference>
<organism evidence="3 4">
    <name type="scientific">Denitrovibrio acetiphilus (strain DSM 12809 / NBRC 114555 / N2460)</name>
    <dbReference type="NCBI Taxonomy" id="522772"/>
    <lineage>
        <taxon>Bacteria</taxon>
        <taxon>Pseudomonadati</taxon>
        <taxon>Deferribacterota</taxon>
        <taxon>Deferribacteres</taxon>
        <taxon>Deferribacterales</taxon>
        <taxon>Geovibrionaceae</taxon>
        <taxon>Denitrovibrio</taxon>
    </lineage>
</organism>
<dbReference type="Pfam" id="PF00795">
    <property type="entry name" value="CN_hydrolase"/>
    <property type="match status" value="1"/>
</dbReference>
<dbReference type="KEGG" id="dap:Dacet_1000"/>
<dbReference type="AlphaFoldDB" id="D4H6R0"/>
<keyword evidence="3" id="KW-0449">Lipoprotein</keyword>
<name>D4H6R0_DENA2</name>
<accession>D4H6R0</accession>
<dbReference type="PANTHER" id="PTHR23088:SF27">
    <property type="entry name" value="DEAMINATED GLUTATHIONE AMIDASE"/>
    <property type="match status" value="1"/>
</dbReference>
<protein>
    <submittedName>
        <fullName evidence="3">Nitrilase/cyanide hydratase and apolipoprotein N-acyltransferase</fullName>
    </submittedName>
</protein>
<evidence type="ECO:0000313" key="3">
    <source>
        <dbReference type="EMBL" id="ADD67776.1"/>
    </source>
</evidence>
<dbReference type="CDD" id="cd07581">
    <property type="entry name" value="nitrilase_3"/>
    <property type="match status" value="1"/>
</dbReference>
<keyword evidence="3" id="KW-0012">Acyltransferase</keyword>
<keyword evidence="3" id="KW-0808">Transferase</keyword>
<feature type="domain" description="CN hydrolase" evidence="2">
    <location>
        <begin position="1"/>
        <end position="237"/>
    </location>
</feature>
<dbReference type="InterPro" id="IPR001110">
    <property type="entry name" value="UPF0012_CS"/>
</dbReference>
<evidence type="ECO:0000256" key="1">
    <source>
        <dbReference type="ARBA" id="ARBA00010613"/>
    </source>
</evidence>
<dbReference type="Gene3D" id="3.60.110.10">
    <property type="entry name" value="Carbon-nitrogen hydrolase"/>
    <property type="match status" value="1"/>
</dbReference>
<dbReference type="EMBL" id="CP001968">
    <property type="protein sequence ID" value="ADD67776.1"/>
    <property type="molecule type" value="Genomic_DNA"/>
</dbReference>
<dbReference type="STRING" id="522772.Dacet_1000"/>
<proteinExistence type="inferred from homology"/>
<dbReference type="HOGENOM" id="CLU_030130_1_2_0"/>
<dbReference type="PROSITE" id="PS01227">
    <property type="entry name" value="UPF0012"/>
    <property type="match status" value="1"/>
</dbReference>
<sequence length="259" mass="28846">MRAAAVQINLSGIKEQNLEKSLMYIKKASDCDLVVLPEMVMGNRGDGVELYQLAEDVETGSFASSLRNAAVRYQVDVCACLWEETGTEKVYNTAVVYGSDGSIKAKYRKLHLFDALSFTESDYMLRGSERPPVFESGGIKCGLSICYDLRFPETYRSLVKRGAELFIVPAAWYGGELKIEHLHTLLRTRALENTCYALTANLCGGNFSGYSVSFGPFAEECSALQNDEGLLVIEVDKKHLSEVRSKLPCLENFRNDIFL</sequence>
<dbReference type="SUPFAM" id="SSF56317">
    <property type="entry name" value="Carbon-nitrogen hydrolase"/>
    <property type="match status" value="1"/>
</dbReference>
<dbReference type="FunCoup" id="D4H6R0">
    <property type="interactions" value="345"/>
</dbReference>
<dbReference type="InParanoid" id="D4H6R0"/>
<dbReference type="Proteomes" id="UP000002012">
    <property type="component" value="Chromosome"/>
</dbReference>
<evidence type="ECO:0000259" key="2">
    <source>
        <dbReference type="PROSITE" id="PS50263"/>
    </source>
</evidence>
<dbReference type="InterPro" id="IPR036526">
    <property type="entry name" value="C-N_Hydrolase_sf"/>
</dbReference>
<dbReference type="InterPro" id="IPR003010">
    <property type="entry name" value="C-N_Hydrolase"/>
</dbReference>
<dbReference type="PROSITE" id="PS50263">
    <property type="entry name" value="CN_HYDROLASE"/>
    <property type="match status" value="1"/>
</dbReference>
<gene>
    <name evidence="3" type="ordered locus">Dacet_1000</name>
</gene>
<keyword evidence="4" id="KW-1185">Reference proteome</keyword>
<dbReference type="RefSeq" id="WP_013010307.1">
    <property type="nucleotide sequence ID" value="NC_013943.1"/>
</dbReference>
<reference evidence="3 4" key="1">
    <citation type="journal article" date="2010" name="Stand. Genomic Sci.">
        <title>Complete genome sequence of Denitrovibrio acetiphilus type strain (N2460).</title>
        <authorList>
            <person name="Kiss H."/>
            <person name="Lang E."/>
            <person name="Lapidus A."/>
            <person name="Copeland A."/>
            <person name="Nolan M."/>
            <person name="Glavina Del Rio T."/>
            <person name="Chen F."/>
            <person name="Lucas S."/>
            <person name="Tice H."/>
            <person name="Cheng J.F."/>
            <person name="Han C."/>
            <person name="Goodwin L."/>
            <person name="Pitluck S."/>
            <person name="Liolios K."/>
            <person name="Pati A."/>
            <person name="Ivanova N."/>
            <person name="Mavromatis K."/>
            <person name="Chen A."/>
            <person name="Palaniappan K."/>
            <person name="Land M."/>
            <person name="Hauser L."/>
            <person name="Chang Y.J."/>
            <person name="Jeffries C.D."/>
            <person name="Detter J.C."/>
            <person name="Brettin T."/>
            <person name="Spring S."/>
            <person name="Rohde M."/>
            <person name="Goker M."/>
            <person name="Woyke T."/>
            <person name="Bristow J."/>
            <person name="Eisen J.A."/>
            <person name="Markowitz V."/>
            <person name="Hugenholtz P."/>
            <person name="Kyrpides N.C."/>
            <person name="Klenk H.P."/>
        </authorList>
    </citation>
    <scope>NUCLEOTIDE SEQUENCE [LARGE SCALE GENOMIC DNA]</scope>
    <source>
        <strain evidence="4">DSM 12809 / NBRC 114555 / N2460</strain>
    </source>
</reference>
<dbReference type="eggNOG" id="COG0388">
    <property type="taxonomic scope" value="Bacteria"/>
</dbReference>